<dbReference type="RefSeq" id="WP_078348572.1">
    <property type="nucleotide sequence ID" value="NZ_MBTF01000012.1"/>
</dbReference>
<keyword evidence="3" id="KW-1185">Reference proteome</keyword>
<dbReference type="AlphaFoldDB" id="A0A1S9PFZ3"/>
<dbReference type="STRING" id="1792845.BC343_06635"/>
<organism evidence="2 3">
    <name type="scientific">Mucilaginibacter pedocola</name>
    <dbReference type="NCBI Taxonomy" id="1792845"/>
    <lineage>
        <taxon>Bacteria</taxon>
        <taxon>Pseudomonadati</taxon>
        <taxon>Bacteroidota</taxon>
        <taxon>Sphingobacteriia</taxon>
        <taxon>Sphingobacteriales</taxon>
        <taxon>Sphingobacteriaceae</taxon>
        <taxon>Mucilaginibacter</taxon>
    </lineage>
</organism>
<feature type="transmembrane region" description="Helical" evidence="1">
    <location>
        <begin position="91"/>
        <end position="109"/>
    </location>
</feature>
<keyword evidence="1" id="KW-0812">Transmembrane</keyword>
<evidence type="ECO:0000313" key="2">
    <source>
        <dbReference type="EMBL" id="OOQ59817.1"/>
    </source>
</evidence>
<dbReference type="Gene3D" id="1.10.10.1320">
    <property type="entry name" value="Anti-sigma factor, zinc-finger domain"/>
    <property type="match status" value="1"/>
</dbReference>
<dbReference type="InterPro" id="IPR011990">
    <property type="entry name" value="TPR-like_helical_dom_sf"/>
</dbReference>
<reference evidence="2 3" key="1">
    <citation type="submission" date="2016-07" db="EMBL/GenBank/DDBJ databases">
        <title>Genomic analysis of zinc-resistant bacterium Mucilaginibacter pedocola TBZ30.</title>
        <authorList>
            <person name="Huang J."/>
            <person name="Tang J."/>
        </authorList>
    </citation>
    <scope>NUCLEOTIDE SEQUENCE [LARGE SCALE GENOMIC DNA]</scope>
    <source>
        <strain evidence="2 3">TBZ30</strain>
    </source>
</reference>
<evidence type="ECO:0000313" key="3">
    <source>
        <dbReference type="Proteomes" id="UP000189739"/>
    </source>
</evidence>
<comment type="caution">
    <text evidence="2">The sequence shown here is derived from an EMBL/GenBank/DDBJ whole genome shotgun (WGS) entry which is preliminary data.</text>
</comment>
<dbReference type="EMBL" id="MBTF01000012">
    <property type="protein sequence ID" value="OOQ59817.1"/>
    <property type="molecule type" value="Genomic_DNA"/>
</dbReference>
<dbReference type="Proteomes" id="UP000189739">
    <property type="component" value="Unassembled WGS sequence"/>
</dbReference>
<proteinExistence type="predicted"/>
<dbReference type="OrthoDB" id="1091348at2"/>
<evidence type="ECO:0008006" key="4">
    <source>
        <dbReference type="Google" id="ProtNLM"/>
    </source>
</evidence>
<accession>A0A1S9PFZ3</accession>
<evidence type="ECO:0000256" key="1">
    <source>
        <dbReference type="SAM" id="Phobius"/>
    </source>
</evidence>
<dbReference type="Gene3D" id="1.25.40.10">
    <property type="entry name" value="Tetratricopeptide repeat domain"/>
    <property type="match status" value="1"/>
</dbReference>
<dbReference type="InterPro" id="IPR041916">
    <property type="entry name" value="Anti_sigma_zinc_sf"/>
</dbReference>
<protein>
    <recommendedName>
        <fullName evidence="4">Zinc-finger domain-containing protein</fullName>
    </recommendedName>
</protein>
<dbReference type="SUPFAM" id="SSF48452">
    <property type="entry name" value="TPR-like"/>
    <property type="match status" value="1"/>
</dbReference>
<sequence length="244" mass="27486">MALENDSLLQAANYVDGEMSAEERAEFELQMQADAELREYVAQYREANTALRRFLVPDSNAEALKQTLGSLNQQYFKPEAKVVSFGNYSRWLSAVAAVLILGIIVFNPFRRGLYEEYNTATTMSVAERGDGAETNLEKAAAFYNNKEFTKAEGLLAKEYTADTKNSLIAYYYALTLIEDKQEAKAREILQQLYNGESAFKYDAAYYVGLSYVKQKDNANAKVWLQKVAAGTSNYQKARELLGKL</sequence>
<keyword evidence="1" id="KW-0472">Membrane</keyword>
<keyword evidence="1" id="KW-1133">Transmembrane helix</keyword>
<name>A0A1S9PFZ3_9SPHI</name>
<gene>
    <name evidence="2" type="ORF">BC343_06635</name>
</gene>